<dbReference type="AlphaFoldDB" id="A0A1X7TQG3"/>
<sequence>MPQVKCLNCGRIEGESGWFKSAQSIGKCRLCRKEEMDAEKEKELALKDRDMTFKEHKLDKELEHRRWELNEKQKIDDKKAELAHQKEMQKINTSAEIKKEQIKSVASAVTKVESERMKLIQKAENNRAKIVQQMLQNGQEVSAEDVRSLLLPVTALKLDSLSESLMDRLMIKETEETHSESDSNS</sequence>
<protein>
    <submittedName>
        <fullName evidence="1">Uncharacterized protein</fullName>
    </submittedName>
</protein>
<accession>A0A1X7TQG3</accession>
<reference evidence="1" key="1">
    <citation type="submission" date="2017-05" db="UniProtKB">
        <authorList>
            <consortium name="EnsemblMetazoa"/>
        </authorList>
    </citation>
    <scope>IDENTIFICATION</scope>
</reference>
<name>A0A1X7TQG3_AMPQE</name>
<proteinExistence type="predicted"/>
<dbReference type="EnsemblMetazoa" id="Aqu2.1.17189_001">
    <property type="protein sequence ID" value="Aqu2.1.17189_001"/>
    <property type="gene ID" value="Aqu2.1.17189"/>
</dbReference>
<evidence type="ECO:0000313" key="1">
    <source>
        <dbReference type="EnsemblMetazoa" id="Aqu2.1.17189_001"/>
    </source>
</evidence>
<dbReference type="InParanoid" id="A0A1X7TQG3"/>
<organism evidence="1">
    <name type="scientific">Amphimedon queenslandica</name>
    <name type="common">Sponge</name>
    <dbReference type="NCBI Taxonomy" id="400682"/>
    <lineage>
        <taxon>Eukaryota</taxon>
        <taxon>Metazoa</taxon>
        <taxon>Porifera</taxon>
        <taxon>Demospongiae</taxon>
        <taxon>Heteroscleromorpha</taxon>
        <taxon>Haplosclerida</taxon>
        <taxon>Niphatidae</taxon>
        <taxon>Amphimedon</taxon>
    </lineage>
</organism>